<proteinExistence type="predicted"/>
<feature type="compositionally biased region" description="Low complexity" evidence="1">
    <location>
        <begin position="16"/>
        <end position="29"/>
    </location>
</feature>
<evidence type="ECO:0000313" key="2">
    <source>
        <dbReference type="EMBL" id="CAJ1968693.1"/>
    </source>
</evidence>
<evidence type="ECO:0000256" key="1">
    <source>
        <dbReference type="SAM" id="MobiDB-lite"/>
    </source>
</evidence>
<dbReference type="EMBL" id="OY731404">
    <property type="protein sequence ID" value="CAJ1968693.1"/>
    <property type="molecule type" value="Genomic_DNA"/>
</dbReference>
<organism evidence="2 3">
    <name type="scientific">Sphenostylis stenocarpa</name>
    <dbReference type="NCBI Taxonomy" id="92480"/>
    <lineage>
        <taxon>Eukaryota</taxon>
        <taxon>Viridiplantae</taxon>
        <taxon>Streptophyta</taxon>
        <taxon>Embryophyta</taxon>
        <taxon>Tracheophyta</taxon>
        <taxon>Spermatophyta</taxon>
        <taxon>Magnoliopsida</taxon>
        <taxon>eudicotyledons</taxon>
        <taxon>Gunneridae</taxon>
        <taxon>Pentapetalae</taxon>
        <taxon>rosids</taxon>
        <taxon>fabids</taxon>
        <taxon>Fabales</taxon>
        <taxon>Fabaceae</taxon>
        <taxon>Papilionoideae</taxon>
        <taxon>50 kb inversion clade</taxon>
        <taxon>NPAAA clade</taxon>
        <taxon>indigoferoid/millettioid clade</taxon>
        <taxon>Phaseoleae</taxon>
        <taxon>Sphenostylis</taxon>
    </lineage>
</organism>
<feature type="compositionally biased region" description="Polar residues" evidence="1">
    <location>
        <begin position="1"/>
        <end position="15"/>
    </location>
</feature>
<dbReference type="Proteomes" id="UP001189624">
    <property type="component" value="Chromosome 7"/>
</dbReference>
<gene>
    <name evidence="2" type="ORF">AYBTSS11_LOCUS21854</name>
</gene>
<dbReference type="Gramene" id="rna-AYBTSS11_LOCUS21854">
    <property type="protein sequence ID" value="CAJ1968693.1"/>
    <property type="gene ID" value="gene-AYBTSS11_LOCUS21854"/>
</dbReference>
<keyword evidence="3" id="KW-1185">Reference proteome</keyword>
<name>A0AA86VM64_9FABA</name>
<sequence length="51" mass="5706">VLSSFSSKNMKTNLKSSRQSSQGSRRPSPTAKFKWDARPTYETPVSGPNFE</sequence>
<feature type="region of interest" description="Disordered" evidence="1">
    <location>
        <begin position="1"/>
        <end position="51"/>
    </location>
</feature>
<dbReference type="AlphaFoldDB" id="A0AA86VM64"/>
<accession>A0AA86VM64</accession>
<protein>
    <submittedName>
        <fullName evidence="2">Uncharacterized protein</fullName>
    </submittedName>
</protein>
<evidence type="ECO:0000313" key="3">
    <source>
        <dbReference type="Proteomes" id="UP001189624"/>
    </source>
</evidence>
<reference evidence="2" key="1">
    <citation type="submission" date="2023-10" db="EMBL/GenBank/DDBJ databases">
        <authorList>
            <person name="Domelevo Entfellner J.-B."/>
        </authorList>
    </citation>
    <scope>NUCLEOTIDE SEQUENCE</scope>
</reference>
<feature type="non-terminal residue" evidence="2">
    <location>
        <position position="1"/>
    </location>
</feature>